<feature type="transmembrane region" description="Helical" evidence="2">
    <location>
        <begin position="179"/>
        <end position="198"/>
    </location>
</feature>
<reference evidence="3 4" key="1">
    <citation type="submission" date="2010-02" db="EMBL/GenBank/DDBJ databases">
        <authorList>
            <person name="Weinstock G."/>
            <person name="Sodergren E."/>
            <person name="Clifton S."/>
            <person name="Fulton L."/>
            <person name="Fulton B."/>
            <person name="Courtney L."/>
            <person name="Fronick C."/>
            <person name="Harrison M."/>
            <person name="Strong C."/>
            <person name="Farmer C."/>
            <person name="Delahaunty K."/>
            <person name="Markovic C."/>
            <person name="Hall O."/>
            <person name="Minx P."/>
            <person name="Tomlinson C."/>
            <person name="Mitreva M."/>
            <person name="Nelson J."/>
            <person name="Hou S."/>
            <person name="Wollam A."/>
            <person name="Pepin K.H."/>
            <person name="Johnson M."/>
            <person name="Bhonagiri V."/>
            <person name="Zhang X."/>
            <person name="Suruliraj S."/>
            <person name="Warren W."/>
            <person name="Chinwalla A."/>
            <person name="Mardis E.R."/>
            <person name="Wilson R.K."/>
        </authorList>
    </citation>
    <scope>NUCLEOTIDE SEQUENCE [LARGE SCALE GENOMIC DNA]</scope>
    <source>
        <strain evidence="3 4">ATCC 33693</strain>
    </source>
</reference>
<organism evidence="3 4">
    <name type="scientific">Fusobacterium periodonticum ATCC 33693</name>
    <dbReference type="NCBI Taxonomy" id="546275"/>
    <lineage>
        <taxon>Bacteria</taxon>
        <taxon>Fusobacteriati</taxon>
        <taxon>Fusobacteriota</taxon>
        <taxon>Fusobacteriia</taxon>
        <taxon>Fusobacteriales</taxon>
        <taxon>Fusobacteriaceae</taxon>
        <taxon>Fusobacterium</taxon>
    </lineage>
</organism>
<dbReference type="eggNOG" id="COG2849">
    <property type="taxonomic scope" value="Bacteria"/>
</dbReference>
<dbReference type="SUPFAM" id="SSF82185">
    <property type="entry name" value="Histone H3 K4-specific methyltransferase SET7/9 N-terminal domain"/>
    <property type="match status" value="1"/>
</dbReference>
<name>D4CWB2_9FUSO</name>
<dbReference type="Proteomes" id="UP000003748">
    <property type="component" value="Unassembled WGS sequence"/>
</dbReference>
<dbReference type="AlphaFoldDB" id="D4CWB2"/>
<proteinExistence type="predicted"/>
<evidence type="ECO:0000313" key="3">
    <source>
        <dbReference type="EMBL" id="EFE86327.1"/>
    </source>
</evidence>
<dbReference type="OrthoDB" id="86315at2"/>
<comment type="caution">
    <text evidence="3">The sequence shown here is derived from an EMBL/GenBank/DDBJ whole genome shotgun (WGS) entry which is preliminary data.</text>
</comment>
<evidence type="ECO:0000313" key="4">
    <source>
        <dbReference type="Proteomes" id="UP000003748"/>
    </source>
</evidence>
<dbReference type="GeneID" id="78419932"/>
<dbReference type="RefSeq" id="WP_005973972.1">
    <property type="nucleotide sequence ID" value="NZ_GG665898.1"/>
</dbReference>
<dbReference type="EMBL" id="ACJY01000089">
    <property type="protein sequence ID" value="EFE86327.1"/>
    <property type="molecule type" value="Genomic_DNA"/>
</dbReference>
<dbReference type="STRING" id="546275.FUSPEROL_01721"/>
<dbReference type="HOGENOM" id="CLU_518523_0_0_0"/>
<keyword evidence="2" id="KW-0812">Transmembrane</keyword>
<gene>
    <name evidence="3" type="ORF">FUSPEROL_01721</name>
</gene>
<keyword evidence="2" id="KW-1133">Transmembrane helix</keyword>
<evidence type="ECO:0000256" key="2">
    <source>
        <dbReference type="SAM" id="Phobius"/>
    </source>
</evidence>
<keyword evidence="2" id="KW-0472">Membrane</keyword>
<evidence type="ECO:0000256" key="1">
    <source>
        <dbReference type="SAM" id="MobiDB-lite"/>
    </source>
</evidence>
<dbReference type="InterPro" id="IPR011652">
    <property type="entry name" value="MORN_2"/>
</dbReference>
<accession>D4CWB2</accession>
<sequence length="525" mass="61951">MREKTYYENGNVKTEYEKNNNEQFEGLYKEYYESGQIKLEYSYRLGKLNGNCKEYYENGKLKLEYYCNDGEFEGLYKKYYPNGDLEKEYNYKNGKIEEVDKRYTSDMTIDMNKNLKLDKIQISVPEYKEIKYTSDKTENVVVNQVPELTPQKEDKLASERNQNNKTSKLKSQDNGNKKLLLLIPIMLLVLITILYFVFSKFNNNNSQEIPVEKSTDISQAQQEVKPVIAKNNNVNNYVPTAEDARSINYRTYYNDYYDYSIDYPDDEYFEITKTYEDGVKWQNNNGEILISLTSNWNPNGESLQQAYDKAVREKPNATYKFLGKTFFTITYEDNGLLIFRKTMYDKSSNKYVYLYVSFPPEYKPYMTPIVERMANSMKKSTVTENNTLTSNITYSNYYNSYYGYSIDYPASSDFYISSNTNDGIEIKSNDENVYMLVTYGYDDYGDNLQEAYNRAVSDYPNAPYKFLGKTFFTITYEEDGLLVFRKTVYDKVNNGYIYLYISFPPEYKEYMSPIVEKMANTMKKR</sequence>
<dbReference type="Pfam" id="PF07661">
    <property type="entry name" value="MORN_2"/>
    <property type="match status" value="4"/>
</dbReference>
<feature type="region of interest" description="Disordered" evidence="1">
    <location>
        <begin position="145"/>
        <end position="172"/>
    </location>
</feature>
<dbReference type="Gene3D" id="3.90.930.1">
    <property type="match status" value="1"/>
</dbReference>
<protein>
    <submittedName>
        <fullName evidence="3">MORN repeat protein</fullName>
    </submittedName>
</protein>